<dbReference type="eggNOG" id="arCOG04063">
    <property type="taxonomic scope" value="Archaea"/>
</dbReference>
<dbReference type="InterPro" id="IPR042080">
    <property type="entry name" value="RNA_2'-PTrans_N"/>
</dbReference>
<dbReference type="GeneID" id="10796832"/>
<accession>F8D5S1</accession>
<dbReference type="GO" id="GO:0006388">
    <property type="term" value="P:tRNA splicing, via endonucleolytic cleavage and ligation"/>
    <property type="evidence" value="ECO:0007669"/>
    <property type="project" value="UniProtKB-UniRule"/>
</dbReference>
<dbReference type="GO" id="GO:0000215">
    <property type="term" value="F:tRNA 2'-phosphotransferase activity"/>
    <property type="evidence" value="ECO:0007669"/>
    <property type="project" value="TreeGrafter"/>
</dbReference>
<dbReference type="HOGENOM" id="CLU_052998_4_1_2"/>
<dbReference type="Gene3D" id="1.10.10.970">
    <property type="entry name" value="RNA 2'-phosphotransferase, Tpt1/KptA family, N-terminal domain"/>
    <property type="match status" value="1"/>
</dbReference>
<dbReference type="PANTHER" id="PTHR12684">
    <property type="entry name" value="PUTATIVE PHOSPHOTRANSFERASE"/>
    <property type="match status" value="1"/>
</dbReference>
<sequence>MTAPIRTCPTHGPFSADGGDDCPACGERGSELLSSERRHRLSKFMSGALRHFPSDAGIDLDERGWAAYEDLVAAVERKYDWADERHVAEVIATDPKGRFERTSGNDGERNRVRAAYGHSVDVDLEPTAAPVPDELYHGTAPENLEPIREEGLKPMSRQQVHLSESREAARQVGQRHAADPVVLVVDAAAMLADGHRITKRGEETYTTDAVPPAHLERVASA</sequence>
<dbReference type="EMBL" id="CP002839">
    <property type="protein sequence ID" value="AEH36495.1"/>
    <property type="molecule type" value="Genomic_DNA"/>
</dbReference>
<dbReference type="HAMAP" id="MF_00299">
    <property type="entry name" value="KptA"/>
    <property type="match status" value="1"/>
</dbReference>
<keyword evidence="3 5" id="KW-0520">NAD</keyword>
<dbReference type="Pfam" id="PF01885">
    <property type="entry name" value="PTS_2-RNA"/>
    <property type="match status" value="1"/>
</dbReference>
<reference evidence="7 8" key="1">
    <citation type="journal article" date="2012" name="Stand. Genomic Sci.">
        <title>Complete genome sequence of Halopiger xanaduensis type strain (SH-6(T)).</title>
        <authorList>
            <person name="Anderson I."/>
            <person name="Tindall B.J."/>
            <person name="Rohde M."/>
            <person name="Lucas S."/>
            <person name="Han J."/>
            <person name="Lapidus A."/>
            <person name="Cheng J.F."/>
            <person name="Goodwin L."/>
            <person name="Pitluck S."/>
            <person name="Peters L."/>
            <person name="Pati A."/>
            <person name="Mikhailova N."/>
            <person name="Pagani I."/>
            <person name="Teshima H."/>
            <person name="Han C."/>
            <person name="Tapia R."/>
            <person name="Land M."/>
            <person name="Woyke T."/>
            <person name="Klenk H.P."/>
            <person name="Kyrpides N."/>
            <person name="Ivanova N."/>
        </authorList>
    </citation>
    <scope>NUCLEOTIDE SEQUENCE [LARGE SCALE GENOMIC DNA]</scope>
    <source>
        <strain evidence="8">DSM 18323 / JCM 14033 / SH-6</strain>
    </source>
</reference>
<organism evidence="7 8">
    <name type="scientific">Halopiger xanaduensis (strain DSM 18323 / JCM 14033 / SH-6)</name>
    <dbReference type="NCBI Taxonomy" id="797210"/>
    <lineage>
        <taxon>Archaea</taxon>
        <taxon>Methanobacteriati</taxon>
        <taxon>Methanobacteriota</taxon>
        <taxon>Stenosarchaea group</taxon>
        <taxon>Halobacteria</taxon>
        <taxon>Halobacteriales</taxon>
        <taxon>Natrialbaceae</taxon>
        <taxon>Halopiger</taxon>
    </lineage>
</organism>
<comment type="similarity">
    <text evidence="1 5">Belongs to the KptA/TPT1 family.</text>
</comment>
<evidence type="ECO:0000256" key="2">
    <source>
        <dbReference type="ARBA" id="ARBA00022679"/>
    </source>
</evidence>
<protein>
    <recommendedName>
        <fullName evidence="5">Probable RNA 2'-phosphotransferase</fullName>
        <ecNumber evidence="5">2.7.1.-</ecNumber>
    </recommendedName>
</protein>
<dbReference type="Proteomes" id="UP000006794">
    <property type="component" value="Chromosome"/>
</dbReference>
<dbReference type="InterPro" id="IPR042081">
    <property type="entry name" value="RNA_2'-PTrans_C"/>
</dbReference>
<feature type="region of interest" description="Disordered" evidence="6">
    <location>
        <begin position="1"/>
        <end position="23"/>
    </location>
</feature>
<proteinExistence type="inferred from homology"/>
<dbReference type="InterPro" id="IPR022928">
    <property type="entry name" value="RNA_2'-PTrans_KptA"/>
</dbReference>
<evidence type="ECO:0000256" key="4">
    <source>
        <dbReference type="ARBA" id="ARBA00025212"/>
    </source>
</evidence>
<keyword evidence="8" id="KW-1185">Reference proteome</keyword>
<dbReference type="PANTHER" id="PTHR12684:SF2">
    <property type="entry name" value="TRNA 2'-PHOSPHOTRANSFERASE 1"/>
    <property type="match status" value="1"/>
</dbReference>
<evidence type="ECO:0000256" key="6">
    <source>
        <dbReference type="SAM" id="MobiDB-lite"/>
    </source>
</evidence>
<gene>
    <name evidence="5" type="primary">kptA</name>
    <name evidence="7" type="ordered locus">Halxa_1867</name>
</gene>
<dbReference type="STRING" id="797210.Halxa_1867"/>
<dbReference type="Gene3D" id="3.20.170.30">
    <property type="match status" value="1"/>
</dbReference>
<dbReference type="AlphaFoldDB" id="F8D5S1"/>
<dbReference type="KEGG" id="hxa:Halxa_1867"/>
<dbReference type="EC" id="2.7.1.-" evidence="5"/>
<dbReference type="OrthoDB" id="24376at2157"/>
<name>F8D5S1_HALXS</name>
<dbReference type="RefSeq" id="WP_013879388.1">
    <property type="nucleotide sequence ID" value="NC_015666.1"/>
</dbReference>
<evidence type="ECO:0000313" key="8">
    <source>
        <dbReference type="Proteomes" id="UP000006794"/>
    </source>
</evidence>
<keyword evidence="2 5" id="KW-0808">Transferase</keyword>
<evidence type="ECO:0000313" key="7">
    <source>
        <dbReference type="EMBL" id="AEH36495.1"/>
    </source>
</evidence>
<evidence type="ECO:0000256" key="1">
    <source>
        <dbReference type="ARBA" id="ARBA00009836"/>
    </source>
</evidence>
<dbReference type="SUPFAM" id="SSF56399">
    <property type="entry name" value="ADP-ribosylation"/>
    <property type="match status" value="1"/>
</dbReference>
<evidence type="ECO:0000256" key="5">
    <source>
        <dbReference type="HAMAP-Rule" id="MF_00299"/>
    </source>
</evidence>
<dbReference type="GO" id="GO:0003950">
    <property type="term" value="F:NAD+ poly-ADP-ribosyltransferase activity"/>
    <property type="evidence" value="ECO:0007669"/>
    <property type="project" value="InterPro"/>
</dbReference>
<comment type="function">
    <text evidence="4 5">Removes the 2'-phosphate from RNA via an intermediate in which the phosphate is ADP-ribosylated by NAD followed by a presumed transesterification to release the RNA and generate ADP-ribose 1''-2''-cyclic phosphate (APPR&gt;P). May function as an ADP-ribosylase.</text>
</comment>
<dbReference type="InterPro" id="IPR002745">
    <property type="entry name" value="Ptrans_KptA/Tpt1"/>
</dbReference>
<evidence type="ECO:0000256" key="3">
    <source>
        <dbReference type="ARBA" id="ARBA00023027"/>
    </source>
</evidence>